<dbReference type="InterPro" id="IPR050834">
    <property type="entry name" value="Glycosyltransf_2"/>
</dbReference>
<evidence type="ECO:0000256" key="1">
    <source>
        <dbReference type="SAM" id="Coils"/>
    </source>
</evidence>
<sequence>MKNKNLRDMYNEHSGKISDKWTIYIKKYDYIFTNYKSKNIRLLEIGIQNGGSLEIWSRYFAKGEIFIGCDINEKCRNLKYTDDRIHVIVGDANSEKIYQSAIALSKNFDIIIDDGSHKSSDIIKSFSFYFKRIVNGGIYIIEDLHCSYWKNFEGGLFHPHSSISFFKNLVDIINHEHWGVAKTRKSLFDGFIKKYDLNLDEEALASIHSIEFINSMCIIYKKSAENNTLGKRIIHGKTADVAPNIIERHGELQHKTDQSDNEWAARALPVHKELAEKLAEIRSIHVEVQKMRSELENAKMRTVEAENCIEFLQNQIKATQHDRDGIRKKLSEAEHTKSILITKLNGSKDMLDRYQEQINSIHMSTSWRMTSPYRRVGHLLKQTYQLCNDFREAVHKRGGLVASSQLAFSTFKRKGWRGTRERLFQITSETKGYPEWLLRYNTITPDLRARIRTMIGEMEQPPMISIIMPVYNPDLDWLKEAVESVRQQLYPHWQLCIADDCSSDPKVRSVLQNMQNNDSRINVVFRETRGHIAEASNSAVSLAGGTFLALMGQDDLLSEDALFHIARIIDVHPDAALIYSDEDKFDASGARFDPHFKSDWNPDLFLSFNMIKHLGVYRKDIFNLLGGFRSDYNGSQDYDLALRFTELLRSEQILHIPRVLYHWRASGQSTAWSYNNMDNAIKAGRHALEDHLKRQNMTADVQHTAHGFRVRYALPDPAPMISLIIPTRNSFQLLHRCISSILERTTYQNYEIIIIDNNSDDPDTLSYLKKLAQEKQIKIVRDERPFNYSALNNAAVKVADGEFIGLVNNDIEVITPGWLEEMLSLAVLPEVGAVGARLWYPNDTLQHGGVIVGLGGVACHAHRCLPQGQAGYFARAELIQTMTAVTAACLVIRKSSFEAVGGLNENDLAVAFNDVDLCLKLRDAGYRNIWTPYAELYHHESASRGLEDNMEKIQRFQSEIDYMKKRWNTDKFADPAYNPNLTLNAEDFSLAWPPRVRL</sequence>
<dbReference type="SUPFAM" id="SSF53335">
    <property type="entry name" value="S-adenosyl-L-methionine-dependent methyltransferases"/>
    <property type="match status" value="1"/>
</dbReference>
<dbReference type="InterPro" id="IPR001173">
    <property type="entry name" value="Glyco_trans_2-like"/>
</dbReference>
<gene>
    <name evidence="3" type="ORF">F9K91_25145</name>
</gene>
<dbReference type="EMBL" id="WBWA01000055">
    <property type="protein sequence ID" value="KAB2661322.1"/>
    <property type="molecule type" value="Genomic_DNA"/>
</dbReference>
<organism evidence="3 4">
    <name type="scientific">Brucella tritici</name>
    <dbReference type="NCBI Taxonomy" id="94626"/>
    <lineage>
        <taxon>Bacteria</taxon>
        <taxon>Pseudomonadati</taxon>
        <taxon>Pseudomonadota</taxon>
        <taxon>Alphaproteobacteria</taxon>
        <taxon>Hyphomicrobiales</taxon>
        <taxon>Brucellaceae</taxon>
        <taxon>Brucella/Ochrobactrum group</taxon>
        <taxon>Brucella</taxon>
    </lineage>
</organism>
<dbReference type="InterPro" id="IPR029044">
    <property type="entry name" value="Nucleotide-diphossugar_trans"/>
</dbReference>
<reference evidence="3 4" key="1">
    <citation type="submission" date="2019-09" db="EMBL/GenBank/DDBJ databases">
        <title>Taxonomic organization of the family Brucellaceae based on a phylogenomic approach.</title>
        <authorList>
            <person name="Leclercq S."/>
            <person name="Cloeckaert A."/>
            <person name="Zygmunt M.S."/>
        </authorList>
    </citation>
    <scope>NUCLEOTIDE SEQUENCE [LARGE SCALE GENOMIC DNA]</scope>
    <source>
        <strain evidence="3 4">LMG 18957</strain>
    </source>
</reference>
<proteinExistence type="predicted"/>
<keyword evidence="3" id="KW-0808">Transferase</keyword>
<feature type="domain" description="Glycosyltransferase 2-like" evidence="2">
    <location>
        <begin position="722"/>
        <end position="846"/>
    </location>
</feature>
<evidence type="ECO:0000259" key="2">
    <source>
        <dbReference type="Pfam" id="PF00535"/>
    </source>
</evidence>
<dbReference type="GO" id="GO:0044010">
    <property type="term" value="P:single-species biofilm formation"/>
    <property type="evidence" value="ECO:0007669"/>
    <property type="project" value="TreeGrafter"/>
</dbReference>
<dbReference type="Pfam" id="PF00535">
    <property type="entry name" value="Glycos_transf_2"/>
    <property type="match status" value="2"/>
</dbReference>
<dbReference type="GO" id="GO:0016740">
    <property type="term" value="F:transferase activity"/>
    <property type="evidence" value="ECO:0007669"/>
    <property type="project" value="UniProtKB-KW"/>
</dbReference>
<dbReference type="CDD" id="cd04186">
    <property type="entry name" value="GT_2_like_c"/>
    <property type="match status" value="1"/>
</dbReference>
<dbReference type="PANTHER" id="PTHR43685">
    <property type="entry name" value="GLYCOSYLTRANSFERASE"/>
    <property type="match status" value="1"/>
</dbReference>
<feature type="domain" description="Glycosyltransferase 2-like" evidence="2">
    <location>
        <begin position="465"/>
        <end position="613"/>
    </location>
</feature>
<evidence type="ECO:0000313" key="3">
    <source>
        <dbReference type="EMBL" id="KAB2661322.1"/>
    </source>
</evidence>
<evidence type="ECO:0000313" key="4">
    <source>
        <dbReference type="Proteomes" id="UP000430843"/>
    </source>
</evidence>
<name>A0A833CG93_9HYPH</name>
<dbReference type="RefSeq" id="WP_151679034.1">
    <property type="nucleotide sequence ID" value="NZ_WBWA01000055.1"/>
</dbReference>
<dbReference type="SUPFAM" id="SSF53448">
    <property type="entry name" value="Nucleotide-diphospho-sugar transferases"/>
    <property type="match status" value="2"/>
</dbReference>
<dbReference type="Gene3D" id="3.90.550.10">
    <property type="entry name" value="Spore Coat Polysaccharide Biosynthesis Protein SpsA, Chain A"/>
    <property type="match status" value="2"/>
</dbReference>
<dbReference type="PANTHER" id="PTHR43685:SF2">
    <property type="entry name" value="GLYCOSYLTRANSFERASE 2-LIKE DOMAIN-CONTAINING PROTEIN"/>
    <property type="match status" value="1"/>
</dbReference>
<comment type="caution">
    <text evidence="3">The sequence shown here is derived from an EMBL/GenBank/DDBJ whole genome shotgun (WGS) entry which is preliminary data.</text>
</comment>
<dbReference type="Proteomes" id="UP000430843">
    <property type="component" value="Unassembled WGS sequence"/>
</dbReference>
<dbReference type="CDD" id="cd04184">
    <property type="entry name" value="GT2_RfbC_Mx_like"/>
    <property type="match status" value="1"/>
</dbReference>
<accession>A0A833CG93</accession>
<feature type="coiled-coil region" evidence="1">
    <location>
        <begin position="281"/>
        <end position="329"/>
    </location>
</feature>
<dbReference type="InterPro" id="IPR029063">
    <property type="entry name" value="SAM-dependent_MTases_sf"/>
</dbReference>
<dbReference type="Gene3D" id="3.40.50.150">
    <property type="entry name" value="Vaccinia Virus protein VP39"/>
    <property type="match status" value="1"/>
</dbReference>
<dbReference type="AlphaFoldDB" id="A0A833CG93"/>
<keyword evidence="4" id="KW-1185">Reference proteome</keyword>
<protein>
    <submittedName>
        <fullName evidence="3">Glycosyltransferase</fullName>
    </submittedName>
</protein>
<keyword evidence="1" id="KW-0175">Coiled coil</keyword>